<protein>
    <submittedName>
        <fullName evidence="3">Basic proline-rich protein-like</fullName>
    </submittedName>
</protein>
<evidence type="ECO:0000313" key="3">
    <source>
        <dbReference type="RefSeq" id="XP_023382843.1"/>
    </source>
</evidence>
<evidence type="ECO:0000313" key="2">
    <source>
        <dbReference type="Proteomes" id="UP000515202"/>
    </source>
</evidence>
<feature type="compositionally biased region" description="Basic residues" evidence="1">
    <location>
        <begin position="60"/>
        <end position="70"/>
    </location>
</feature>
<gene>
    <name evidence="3" type="primary">LOC111735581</name>
</gene>
<feature type="compositionally biased region" description="Low complexity" evidence="1">
    <location>
        <begin position="98"/>
        <end position="124"/>
    </location>
</feature>
<dbReference type="GeneID" id="111735581"/>
<feature type="compositionally biased region" description="Low complexity" evidence="1">
    <location>
        <begin position="131"/>
        <end position="146"/>
    </location>
</feature>
<dbReference type="RefSeq" id="XP_023382843.1">
    <property type="nucleotide sequence ID" value="XM_023527075.1"/>
</dbReference>
<feature type="region of interest" description="Disordered" evidence="1">
    <location>
        <begin position="1"/>
        <end position="216"/>
    </location>
</feature>
<name>A0A6P6C660_PTEVA</name>
<dbReference type="Proteomes" id="UP000515202">
    <property type="component" value="Unplaced"/>
</dbReference>
<reference evidence="3" key="1">
    <citation type="submission" date="2025-08" db="UniProtKB">
        <authorList>
            <consortium name="RefSeq"/>
        </authorList>
    </citation>
    <scope>IDENTIFICATION</scope>
    <source>
        <tissue evidence="3">Kidney</tissue>
    </source>
</reference>
<proteinExistence type="predicted"/>
<organism evidence="2 3">
    <name type="scientific">Pteropus vampyrus</name>
    <name type="common">Large flying fox</name>
    <dbReference type="NCBI Taxonomy" id="132908"/>
    <lineage>
        <taxon>Eukaryota</taxon>
        <taxon>Metazoa</taxon>
        <taxon>Chordata</taxon>
        <taxon>Craniata</taxon>
        <taxon>Vertebrata</taxon>
        <taxon>Euteleostomi</taxon>
        <taxon>Mammalia</taxon>
        <taxon>Eutheria</taxon>
        <taxon>Laurasiatheria</taxon>
        <taxon>Chiroptera</taxon>
        <taxon>Yinpterochiroptera</taxon>
        <taxon>Pteropodoidea</taxon>
        <taxon>Pteropodidae</taxon>
        <taxon>Pteropodinae</taxon>
        <taxon>Pteropus</taxon>
    </lineage>
</organism>
<feature type="non-terminal residue" evidence="3">
    <location>
        <position position="1"/>
    </location>
</feature>
<dbReference type="KEGG" id="pvp:111735581"/>
<accession>A0A6P6C660</accession>
<keyword evidence="2" id="KW-1185">Reference proteome</keyword>
<dbReference type="AlphaFoldDB" id="A0A6P6C660"/>
<sequence length="229" mass="23907">RGSPRPPAGGPRGVPCTHGAGESGKVSGGGPPSTPRHRLPAPAGHVDRGRRRRPDCAGHPPRKPRPHGHTHTVVPPTARSALRPGHAHLGAPPPPIPRATAPPRTCSGAGARPPRCPRAPWVRPSSEAPSGQPAAEPGLAGAAPSPGRTPGERARGWRGRRRSDTLGRQPRAAAGRSNRRPSAERGGPGRAPAAHPARRRASRLLEPAERAASDRTLQFPLRNLRFGVV</sequence>
<evidence type="ECO:0000256" key="1">
    <source>
        <dbReference type="SAM" id="MobiDB-lite"/>
    </source>
</evidence>